<proteinExistence type="predicted"/>
<gene>
    <name evidence="1" type="ORF">LIER_28441</name>
</gene>
<reference evidence="1 2" key="1">
    <citation type="submission" date="2024-01" db="EMBL/GenBank/DDBJ databases">
        <title>The complete chloroplast genome sequence of Lithospermum erythrorhizon: insights into the phylogenetic relationship among Boraginaceae species and the maternal lineages of purple gromwells.</title>
        <authorList>
            <person name="Okada T."/>
            <person name="Watanabe K."/>
        </authorList>
    </citation>
    <scope>NUCLEOTIDE SEQUENCE [LARGE SCALE GENOMIC DNA]</scope>
</reference>
<name>A0AAV3RJV0_LITER</name>
<dbReference type="Proteomes" id="UP001454036">
    <property type="component" value="Unassembled WGS sequence"/>
</dbReference>
<sequence length="101" mass="10995">MKDYGEEQMKIEGISNCCFISSYVEPTAAPGIARRATGTTGSTTTHCWGAMTINKGLFDLPLALTWISCICRERQLVVIGITTWVVRTSISSDLSSMGIML</sequence>
<protein>
    <submittedName>
        <fullName evidence="1">Uncharacterized protein</fullName>
    </submittedName>
</protein>
<dbReference type="EMBL" id="BAABME010009464">
    <property type="protein sequence ID" value="GAA0175217.1"/>
    <property type="molecule type" value="Genomic_DNA"/>
</dbReference>
<accession>A0AAV3RJV0</accession>
<comment type="caution">
    <text evidence="1">The sequence shown here is derived from an EMBL/GenBank/DDBJ whole genome shotgun (WGS) entry which is preliminary data.</text>
</comment>
<evidence type="ECO:0000313" key="2">
    <source>
        <dbReference type="Proteomes" id="UP001454036"/>
    </source>
</evidence>
<evidence type="ECO:0000313" key="1">
    <source>
        <dbReference type="EMBL" id="GAA0175217.1"/>
    </source>
</evidence>
<dbReference type="AlphaFoldDB" id="A0AAV3RJV0"/>
<organism evidence="1 2">
    <name type="scientific">Lithospermum erythrorhizon</name>
    <name type="common">Purple gromwell</name>
    <name type="synonym">Lithospermum officinale var. erythrorhizon</name>
    <dbReference type="NCBI Taxonomy" id="34254"/>
    <lineage>
        <taxon>Eukaryota</taxon>
        <taxon>Viridiplantae</taxon>
        <taxon>Streptophyta</taxon>
        <taxon>Embryophyta</taxon>
        <taxon>Tracheophyta</taxon>
        <taxon>Spermatophyta</taxon>
        <taxon>Magnoliopsida</taxon>
        <taxon>eudicotyledons</taxon>
        <taxon>Gunneridae</taxon>
        <taxon>Pentapetalae</taxon>
        <taxon>asterids</taxon>
        <taxon>lamiids</taxon>
        <taxon>Boraginales</taxon>
        <taxon>Boraginaceae</taxon>
        <taxon>Boraginoideae</taxon>
        <taxon>Lithospermeae</taxon>
        <taxon>Lithospermum</taxon>
    </lineage>
</organism>
<keyword evidence="2" id="KW-1185">Reference proteome</keyword>